<dbReference type="GeneID" id="26122842"/>
<protein>
    <submittedName>
        <fullName evidence="1">Uncharacterized protein</fullName>
    </submittedName>
</protein>
<dbReference type="OrthoDB" id="33858at10239"/>
<dbReference type="Proteomes" id="UP000142477">
    <property type="component" value="Segment"/>
</dbReference>
<dbReference type="KEGG" id="vg:26122842"/>
<name>A0A0M3PB67_9POXV</name>
<reference evidence="1 2" key="1">
    <citation type="journal article" date="2015" name="Infect. Genet. Evol.">
        <title>Unique genomic organization of a novel Avipoxvirus detected in turkey (Meleagris gallopavo).</title>
        <authorList>
            <person name="Banyai K."/>
            <person name="Palya V."/>
            <person name="Denes B."/>
            <person name="Glavits R."/>
            <person name="Ivanics E."/>
            <person name="Horvath B."/>
            <person name="Farkas S.L."/>
            <person name="Marton S."/>
            <person name="Balint A."/>
            <person name="Gyuranecz M."/>
            <person name="Erdelyi K."/>
            <person name="Dan A."/>
        </authorList>
    </citation>
    <scope>NUCLEOTIDE SEQUENCE [LARGE SCALE GENOMIC DNA]</scope>
    <source>
        <strain evidence="1 2">TKPV-HU1124/2011</strain>
    </source>
</reference>
<accession>A0A0M3PB67</accession>
<keyword evidence="2" id="KW-1185">Reference proteome</keyword>
<dbReference type="RefSeq" id="YP_009177173.1">
    <property type="nucleotide sequence ID" value="NC_028238.1"/>
</dbReference>
<organism evidence="1 2">
    <name type="scientific">Turkeypox virus</name>
    <dbReference type="NCBI Taxonomy" id="336486"/>
    <lineage>
        <taxon>Viruses</taxon>
        <taxon>Varidnaviria</taxon>
        <taxon>Bamfordvirae</taxon>
        <taxon>Nucleocytoviricota</taxon>
        <taxon>Pokkesviricetes</taxon>
        <taxon>Chitovirales</taxon>
        <taxon>Poxviridae</taxon>
        <taxon>Chordopoxvirinae</taxon>
        <taxon>Avipoxvirus</taxon>
        <taxon>Avipoxvirus turkeypox</taxon>
    </lineage>
</organism>
<proteinExistence type="predicted"/>
<evidence type="ECO:0000313" key="2">
    <source>
        <dbReference type="Proteomes" id="UP000142477"/>
    </source>
</evidence>
<evidence type="ECO:0000313" key="1">
    <source>
        <dbReference type="EMBL" id="ALA62526.1"/>
    </source>
</evidence>
<sequence length="187" mass="21747">MPRLNKCPKYRMSYSELLKRSIISPDFAIWIMGPKHVGKESTISGIAKALNLKRKRCLSYADYTCFKAWVLSDFIPIPAGSREMPNKLFFKPRIYIFKSDTNIYSAMNKEILNNELPTDRIITEYEDIEKRLSYEIAFSVLGNTTPTIIDIFFNTKYIVNEIVAGYMDFLESKGYNNYLKVLPSHRL</sequence>
<dbReference type="EMBL" id="KP728110">
    <property type="protein sequence ID" value="ALA62526.1"/>
    <property type="molecule type" value="Genomic_DNA"/>
</dbReference>